<dbReference type="EMBL" id="LT608328">
    <property type="protein sequence ID" value="SCM56906.1"/>
    <property type="molecule type" value="Genomic_DNA"/>
</dbReference>
<accession>A0A1G4G606</accession>
<reference evidence="5 6" key="1">
    <citation type="submission" date="2016-08" db="EMBL/GenBank/DDBJ databases">
        <authorList>
            <person name="Seilhamer J.J."/>
        </authorList>
    </citation>
    <scope>NUCLEOTIDE SEQUENCE [LARGE SCALE GENOMIC DNA]</scope>
    <source>
        <strain evidence="5">ING2-E5A</strain>
    </source>
</reference>
<comment type="pathway">
    <text evidence="1">Lipid metabolism.</text>
</comment>
<dbReference type="KEGG" id="pmuc:ING2E5A_1097"/>
<name>A0A1G4G606_9BACT</name>
<dbReference type="InterPro" id="IPR002123">
    <property type="entry name" value="Plipid/glycerol_acylTrfase"/>
</dbReference>
<keyword evidence="6" id="KW-1185">Reference proteome</keyword>
<organism evidence="5 6">
    <name type="scientific">Petrimonas mucosa</name>
    <dbReference type="NCBI Taxonomy" id="1642646"/>
    <lineage>
        <taxon>Bacteria</taxon>
        <taxon>Pseudomonadati</taxon>
        <taxon>Bacteroidota</taxon>
        <taxon>Bacteroidia</taxon>
        <taxon>Bacteroidales</taxon>
        <taxon>Dysgonomonadaceae</taxon>
        <taxon>Petrimonas</taxon>
    </lineage>
</organism>
<evidence type="ECO:0000256" key="3">
    <source>
        <dbReference type="ARBA" id="ARBA00023315"/>
    </source>
</evidence>
<evidence type="ECO:0000313" key="6">
    <source>
        <dbReference type="Proteomes" id="UP000178485"/>
    </source>
</evidence>
<proteinExistence type="predicted"/>
<dbReference type="GO" id="GO:0006654">
    <property type="term" value="P:phosphatidic acid biosynthetic process"/>
    <property type="evidence" value="ECO:0007669"/>
    <property type="project" value="TreeGrafter"/>
</dbReference>
<dbReference type="SMART" id="SM00563">
    <property type="entry name" value="PlsC"/>
    <property type="match status" value="1"/>
</dbReference>
<dbReference type="Proteomes" id="UP000178485">
    <property type="component" value="Chromosome i"/>
</dbReference>
<evidence type="ECO:0000313" key="5">
    <source>
        <dbReference type="EMBL" id="SCM56906.1"/>
    </source>
</evidence>
<feature type="domain" description="Phospholipid/glycerol acyltransferase" evidence="4">
    <location>
        <begin position="27"/>
        <end position="139"/>
    </location>
</feature>
<dbReference type="Pfam" id="PF01553">
    <property type="entry name" value="Acyltransferase"/>
    <property type="match status" value="1"/>
</dbReference>
<protein>
    <submittedName>
        <fullName evidence="5">Acyltransferase</fullName>
    </submittedName>
</protein>
<evidence type="ECO:0000259" key="4">
    <source>
        <dbReference type="SMART" id="SM00563"/>
    </source>
</evidence>
<gene>
    <name evidence="5" type="ORF">ING2E5A_1097</name>
</gene>
<keyword evidence="2 5" id="KW-0808">Transferase</keyword>
<dbReference type="STRING" id="1642646.ING2E5A_1097"/>
<dbReference type="GO" id="GO:0003841">
    <property type="term" value="F:1-acylglycerol-3-phosphate O-acyltransferase activity"/>
    <property type="evidence" value="ECO:0007669"/>
    <property type="project" value="TreeGrafter"/>
</dbReference>
<dbReference type="PANTHER" id="PTHR10434:SF9">
    <property type="entry name" value="PHOSPHOLIPID_GLYCEROL ACYLTRANSFERASE DOMAIN-CONTAINING PROTEIN"/>
    <property type="match status" value="1"/>
</dbReference>
<evidence type="ECO:0000256" key="2">
    <source>
        <dbReference type="ARBA" id="ARBA00022679"/>
    </source>
</evidence>
<dbReference type="PANTHER" id="PTHR10434">
    <property type="entry name" value="1-ACYL-SN-GLYCEROL-3-PHOSPHATE ACYLTRANSFERASE"/>
    <property type="match status" value="1"/>
</dbReference>
<dbReference type="RefSeq" id="WP_071136500.1">
    <property type="nucleotide sequence ID" value="NZ_DUQN01000061.1"/>
</dbReference>
<keyword evidence="3 5" id="KW-0012">Acyltransferase</keyword>
<dbReference type="SUPFAM" id="SSF69593">
    <property type="entry name" value="Glycerol-3-phosphate (1)-acyltransferase"/>
    <property type="match status" value="1"/>
</dbReference>
<dbReference type="AlphaFoldDB" id="A0A1G4G606"/>
<sequence>MNISKFILNNILGWKVRNTFPDVPKCIIVVAPHTSNWDFIIGKLAYSSIGRTANFLIKKEWFVFPFNLFFKSIGGIPVERSRNNSMTGALAAEFEKQERLQLAITPEGTRKPVKEWKKGFYFIALKANVPILLIGLDYGKREASIIDLFYPTGDYAADIVKIRSYYKDIQAKHPEKFIP</sequence>
<evidence type="ECO:0000256" key="1">
    <source>
        <dbReference type="ARBA" id="ARBA00005189"/>
    </source>
</evidence>